<feature type="compositionally biased region" description="Low complexity" evidence="2">
    <location>
        <begin position="107"/>
        <end position="116"/>
    </location>
</feature>
<keyword evidence="1" id="KW-0802">TPR repeat</keyword>
<proteinExistence type="predicted"/>
<keyword evidence="3" id="KW-0472">Membrane</keyword>
<feature type="compositionally biased region" description="Basic and acidic residues" evidence="2">
    <location>
        <begin position="96"/>
        <end position="106"/>
    </location>
</feature>
<dbReference type="SUPFAM" id="SSF48452">
    <property type="entry name" value="TPR-like"/>
    <property type="match status" value="1"/>
</dbReference>
<dbReference type="EMBL" id="BTGU01000004">
    <property type="protein sequence ID" value="GMN34447.1"/>
    <property type="molecule type" value="Genomic_DNA"/>
</dbReference>
<feature type="repeat" description="TPR" evidence="1">
    <location>
        <begin position="389"/>
        <end position="422"/>
    </location>
</feature>
<accession>A0AA87ZH38</accession>
<evidence type="ECO:0000313" key="4">
    <source>
        <dbReference type="EMBL" id="GMN34447.1"/>
    </source>
</evidence>
<feature type="region of interest" description="Disordered" evidence="2">
    <location>
        <begin position="661"/>
        <end position="692"/>
    </location>
</feature>
<sequence>MAPAASERMDLAKLCGSRDWSRAIRVLDSLLAQSCAIQDLWVCLDGLSGRAFSALGRKEDALLVWEQGYEHAVVHSADLKQLLELEELLKVAKEGKSNGRENHAMESESSMVVSESGPLANGNSSQTHESPNYLNDQSILCGESGDSSEVNSKCKDIVAFDGVSKKDGAKEQFGTQMNGNHDVHDKSSNESESRDDSKDKRGKLSIISGNSSDLTQTQLSTKLDIPRKEISDESNKNKKFCVTRISKTKSISVDFRLSRGIAEVNEGKYAHAISIFDQLLKEDPNYPEALIGRGTAYAFQRELEAAIADFTKALQSNPAACEAWKRRGQAQAALGEFVEAIEDLTKALEFEPNSADILHERGIVNFKFKDFYAAVEDLSACVKLDKNNTSAYTYLGLALSSIGEYKKAEEAHMKSIQLDRNFLEAWGHLTQLYQDMANLTKALDCIHQVLQIDARFSKAYHLRGLLLHGMGEHRKAIKDLSTELSIDNANIECLYLRASCYHAVGEFKEAVKDYDAALDLELDSMDKFVLQCLAFYQKEIALYTASKINSEFHEFDIDGDINPLFKEYWCKRLHPKNVCEKVYRQPPLRESLKKGKLRKQVLAVTKPKTTLLQAADSIGKKIQYDCPGFLPNRRQHRMAGLAVIEIAQKISKAWRRYLNKSTSKHGKKARRRDRINMPSQNRGGAGCSTSGYSETTTSYGTMEDKSFGSSMLSWHDLYSLAVKWRQISEPCDPVVWINQLSEEFNTGFGSHTPMVLGQAKVVRYFPNFERTLEVAKGVIKDKQQVHSKADDIIDLSKDGKLQEIAHAKSCSDLFRVVGEDFWLATWCNSTAFEGKRLEGTRITLVKMGEGGFDFAIRTPCTPLRWVEFDAEMTLAWEAICNAYCSENFGSTDFEVLENVRDAILRMTYYWYNFMPLSRGSAVVGFVVMLGLLLAANMRFTGNIPKDLQVDWEAILNFDPDSFIDSIKSWLYPSLEVTTSWKEYPDVASTFSTTGSVVAALSSYND</sequence>
<dbReference type="Pfam" id="PF13432">
    <property type="entry name" value="TPR_16"/>
    <property type="match status" value="1"/>
</dbReference>
<name>A0AA87ZH38_FICCA</name>
<dbReference type="AlphaFoldDB" id="A0AA87ZH38"/>
<dbReference type="PANTHER" id="PTHR44749">
    <property type="entry name" value="SUPPRESSOR OF RPS4-RLD 1"/>
    <property type="match status" value="1"/>
</dbReference>
<comment type="caution">
    <text evidence="4">The sequence shown here is derived from an EMBL/GenBank/DDBJ whole genome shotgun (WGS) entry which is preliminary data.</text>
</comment>
<evidence type="ECO:0000256" key="3">
    <source>
        <dbReference type="SAM" id="Phobius"/>
    </source>
</evidence>
<evidence type="ECO:0000313" key="5">
    <source>
        <dbReference type="Proteomes" id="UP001187192"/>
    </source>
</evidence>
<feature type="region of interest" description="Disordered" evidence="2">
    <location>
        <begin position="170"/>
        <end position="211"/>
    </location>
</feature>
<feature type="compositionally biased region" description="Basic and acidic residues" evidence="2">
    <location>
        <begin position="181"/>
        <end position="199"/>
    </location>
</feature>
<keyword evidence="3" id="KW-0812">Transmembrane</keyword>
<feature type="repeat" description="TPR" evidence="1">
    <location>
        <begin position="287"/>
        <end position="320"/>
    </location>
</feature>
<evidence type="ECO:0000256" key="2">
    <source>
        <dbReference type="SAM" id="MobiDB-lite"/>
    </source>
</evidence>
<feature type="compositionally biased region" description="Polar residues" evidence="2">
    <location>
        <begin position="121"/>
        <end position="138"/>
    </location>
</feature>
<reference evidence="4" key="1">
    <citation type="submission" date="2023-07" db="EMBL/GenBank/DDBJ databases">
        <title>draft genome sequence of fig (Ficus carica).</title>
        <authorList>
            <person name="Takahashi T."/>
            <person name="Nishimura K."/>
        </authorList>
    </citation>
    <scope>NUCLEOTIDE SEQUENCE</scope>
</reference>
<dbReference type="Pfam" id="PF13181">
    <property type="entry name" value="TPR_8"/>
    <property type="match status" value="2"/>
</dbReference>
<dbReference type="Proteomes" id="UP001187192">
    <property type="component" value="Unassembled WGS sequence"/>
</dbReference>
<dbReference type="PROSITE" id="PS50005">
    <property type="entry name" value="TPR"/>
    <property type="match status" value="5"/>
</dbReference>
<feature type="repeat" description="TPR" evidence="1">
    <location>
        <begin position="321"/>
        <end position="354"/>
    </location>
</feature>
<feature type="repeat" description="TPR" evidence="1">
    <location>
        <begin position="253"/>
        <end position="286"/>
    </location>
</feature>
<dbReference type="Pfam" id="PF00515">
    <property type="entry name" value="TPR_1"/>
    <property type="match status" value="1"/>
</dbReference>
<feature type="compositionally biased region" description="Basic residues" evidence="2">
    <location>
        <begin position="661"/>
        <end position="673"/>
    </location>
</feature>
<keyword evidence="3" id="KW-1133">Transmembrane helix</keyword>
<keyword evidence="5" id="KW-1185">Reference proteome</keyword>
<dbReference type="GO" id="GO:0045892">
    <property type="term" value="P:negative regulation of DNA-templated transcription"/>
    <property type="evidence" value="ECO:0007669"/>
    <property type="project" value="InterPro"/>
</dbReference>
<feature type="region of interest" description="Disordered" evidence="2">
    <location>
        <begin position="96"/>
        <end position="140"/>
    </location>
</feature>
<gene>
    <name evidence="4" type="ORF">TIFTF001_004680</name>
</gene>
<dbReference type="SMART" id="SM00028">
    <property type="entry name" value="TPR"/>
    <property type="match status" value="8"/>
</dbReference>
<feature type="transmembrane region" description="Helical" evidence="3">
    <location>
        <begin position="908"/>
        <end position="935"/>
    </location>
</feature>
<evidence type="ECO:0008006" key="6">
    <source>
        <dbReference type="Google" id="ProtNLM"/>
    </source>
</evidence>
<feature type="repeat" description="TPR" evidence="1">
    <location>
        <begin position="491"/>
        <end position="524"/>
    </location>
</feature>
<dbReference type="InterPro" id="IPR011990">
    <property type="entry name" value="TPR-like_helical_dom_sf"/>
</dbReference>
<dbReference type="PANTHER" id="PTHR44749:SF1">
    <property type="entry name" value="TETRATRICOPEPTIDE-LIKE HELICAL DOMAIN-CONTAINING PROTEIN"/>
    <property type="match status" value="1"/>
</dbReference>
<dbReference type="InterPro" id="IPR019734">
    <property type="entry name" value="TPR_rpt"/>
</dbReference>
<dbReference type="InterPro" id="IPR044650">
    <property type="entry name" value="SRFR1-like"/>
</dbReference>
<evidence type="ECO:0000256" key="1">
    <source>
        <dbReference type="PROSITE-ProRule" id="PRU00339"/>
    </source>
</evidence>
<dbReference type="Gene3D" id="1.25.40.10">
    <property type="entry name" value="Tetratricopeptide repeat domain"/>
    <property type="match status" value="3"/>
</dbReference>
<organism evidence="4 5">
    <name type="scientific">Ficus carica</name>
    <name type="common">Common fig</name>
    <dbReference type="NCBI Taxonomy" id="3494"/>
    <lineage>
        <taxon>Eukaryota</taxon>
        <taxon>Viridiplantae</taxon>
        <taxon>Streptophyta</taxon>
        <taxon>Embryophyta</taxon>
        <taxon>Tracheophyta</taxon>
        <taxon>Spermatophyta</taxon>
        <taxon>Magnoliopsida</taxon>
        <taxon>eudicotyledons</taxon>
        <taxon>Gunneridae</taxon>
        <taxon>Pentapetalae</taxon>
        <taxon>rosids</taxon>
        <taxon>fabids</taxon>
        <taxon>Rosales</taxon>
        <taxon>Moraceae</taxon>
        <taxon>Ficeae</taxon>
        <taxon>Ficus</taxon>
    </lineage>
</organism>
<protein>
    <recommendedName>
        <fullName evidence="6">Suppressor of RPS4-RLD 1</fullName>
    </recommendedName>
</protein>